<evidence type="ECO:0000313" key="2">
    <source>
        <dbReference type="EMBL" id="OEJ74701.1"/>
    </source>
</evidence>
<dbReference type="PANTHER" id="PTHR43798:SF33">
    <property type="entry name" value="HYDROLASE, PUTATIVE (AFU_ORTHOLOGUE AFUA_2G14860)-RELATED"/>
    <property type="match status" value="1"/>
</dbReference>
<sequence length="262" mass="29526">MSEKPECLWLTTNPSLQSFDQPLLQHLSQHLRIGQWTYYQSADEPCSLEIALELLHDYLTNNDSPSIREASPLDNPGGNRKIHLIGHGTGGLLGLLYAARYPEKVKSLTLLGVGVHPALNWHAHYYVLRQLLPCSRYQVLTQMVHTLLGQQSQGTAQAIVSLLERDLDTSISPHSLYKRASLPPVRVSVPLLVCGSQNDPIVDSQQIVGWKSHLKKSDRIWLAPQGYHFFHYFYPQEVGRVILQFWKGTFTPLLIPSCVSEA</sequence>
<dbReference type="PANTHER" id="PTHR43798">
    <property type="entry name" value="MONOACYLGLYCEROL LIPASE"/>
    <property type="match status" value="1"/>
</dbReference>
<dbReference type="STRING" id="1781255.BH720_13035"/>
<comment type="caution">
    <text evidence="2">The sequence shown here is derived from an EMBL/GenBank/DDBJ whole genome shotgun (WGS) entry which is preliminary data.</text>
</comment>
<dbReference type="RefSeq" id="WP_069967649.1">
    <property type="nucleotide sequence ID" value="NZ_CM124774.1"/>
</dbReference>
<organism evidence="2">
    <name type="scientific">Desertifilum tharense IPPAS B-1220</name>
    <dbReference type="NCBI Taxonomy" id="1781255"/>
    <lineage>
        <taxon>Bacteria</taxon>
        <taxon>Bacillati</taxon>
        <taxon>Cyanobacteriota</taxon>
        <taxon>Cyanophyceae</taxon>
        <taxon>Desertifilales</taxon>
        <taxon>Desertifilaceae</taxon>
        <taxon>Desertifilum</taxon>
    </lineage>
</organism>
<protein>
    <recommendedName>
        <fullName evidence="1">AB hydrolase-1 domain-containing protein</fullName>
    </recommendedName>
</protein>
<feature type="domain" description="AB hydrolase-1" evidence="1">
    <location>
        <begin position="77"/>
        <end position="127"/>
    </location>
</feature>
<dbReference type="InterPro" id="IPR029058">
    <property type="entry name" value="AB_hydrolase_fold"/>
</dbReference>
<accession>A0A1E5QJC0</accession>
<reference evidence="2" key="1">
    <citation type="submission" date="2016-09" db="EMBL/GenBank/DDBJ databases">
        <title>Draft genome of thermotolerant cyanobacterium Desertifilum sp. strain IPPAS B-1220.</title>
        <authorList>
            <person name="Sinetova M.A."/>
            <person name="Bolakhan K."/>
            <person name="Zayadan B.K."/>
            <person name="Mironov K.S."/>
            <person name="Ustinova V."/>
            <person name="Kupriyanova E.V."/>
            <person name="Sidorov R.A."/>
            <person name="Skrypnik A.N."/>
            <person name="Gogoleva N.E."/>
            <person name="Gogolev Y.V."/>
            <person name="Los D.A."/>
        </authorList>
    </citation>
    <scope>NUCLEOTIDE SEQUENCE [LARGE SCALE GENOMIC DNA]</scope>
    <source>
        <strain evidence="2">IPPAS B-1220</strain>
    </source>
</reference>
<evidence type="ECO:0000259" key="1">
    <source>
        <dbReference type="Pfam" id="PF00561"/>
    </source>
</evidence>
<proteinExistence type="predicted"/>
<dbReference type="InterPro" id="IPR050266">
    <property type="entry name" value="AB_hydrolase_sf"/>
</dbReference>
<dbReference type="AlphaFoldDB" id="A0A1E5QJC0"/>
<dbReference type="EMBL" id="MJGC01000062">
    <property type="protein sequence ID" value="OEJ74701.1"/>
    <property type="molecule type" value="Genomic_DNA"/>
</dbReference>
<name>A0A1E5QJC0_9CYAN</name>
<dbReference type="GO" id="GO:0016020">
    <property type="term" value="C:membrane"/>
    <property type="evidence" value="ECO:0007669"/>
    <property type="project" value="TreeGrafter"/>
</dbReference>
<dbReference type="OrthoDB" id="464067at2"/>
<dbReference type="PRINTS" id="PR00111">
    <property type="entry name" value="ABHYDROLASE"/>
</dbReference>
<dbReference type="SUPFAM" id="SSF53474">
    <property type="entry name" value="alpha/beta-Hydrolases"/>
    <property type="match status" value="1"/>
</dbReference>
<dbReference type="InterPro" id="IPR000073">
    <property type="entry name" value="AB_hydrolase_1"/>
</dbReference>
<dbReference type="Pfam" id="PF00561">
    <property type="entry name" value="Abhydrolase_1"/>
    <property type="match status" value="1"/>
</dbReference>
<gene>
    <name evidence="2" type="ORF">BH720_13035</name>
</gene>
<dbReference type="Gene3D" id="3.40.50.1820">
    <property type="entry name" value="alpha/beta hydrolase"/>
    <property type="match status" value="1"/>
</dbReference>